<accession>A0AAW1YN23</accession>
<dbReference type="AlphaFoldDB" id="A0AAW1YN23"/>
<dbReference type="Proteomes" id="UP001457282">
    <property type="component" value="Unassembled WGS sequence"/>
</dbReference>
<evidence type="ECO:0000313" key="1">
    <source>
        <dbReference type="EMBL" id="KAK9950087.1"/>
    </source>
</evidence>
<organism evidence="1 2">
    <name type="scientific">Rubus argutus</name>
    <name type="common">Southern blackberry</name>
    <dbReference type="NCBI Taxonomy" id="59490"/>
    <lineage>
        <taxon>Eukaryota</taxon>
        <taxon>Viridiplantae</taxon>
        <taxon>Streptophyta</taxon>
        <taxon>Embryophyta</taxon>
        <taxon>Tracheophyta</taxon>
        <taxon>Spermatophyta</taxon>
        <taxon>Magnoliopsida</taxon>
        <taxon>eudicotyledons</taxon>
        <taxon>Gunneridae</taxon>
        <taxon>Pentapetalae</taxon>
        <taxon>rosids</taxon>
        <taxon>fabids</taxon>
        <taxon>Rosales</taxon>
        <taxon>Rosaceae</taxon>
        <taxon>Rosoideae</taxon>
        <taxon>Rosoideae incertae sedis</taxon>
        <taxon>Rubus</taxon>
    </lineage>
</organism>
<reference evidence="1 2" key="1">
    <citation type="journal article" date="2023" name="G3 (Bethesda)">
        <title>A chromosome-length genome assembly and annotation of blackberry (Rubus argutus, cv. 'Hillquist').</title>
        <authorList>
            <person name="Bruna T."/>
            <person name="Aryal R."/>
            <person name="Dudchenko O."/>
            <person name="Sargent D.J."/>
            <person name="Mead D."/>
            <person name="Buti M."/>
            <person name="Cavallini A."/>
            <person name="Hytonen T."/>
            <person name="Andres J."/>
            <person name="Pham M."/>
            <person name="Weisz D."/>
            <person name="Mascagni F."/>
            <person name="Usai G."/>
            <person name="Natali L."/>
            <person name="Bassil N."/>
            <person name="Fernandez G.E."/>
            <person name="Lomsadze A."/>
            <person name="Armour M."/>
            <person name="Olukolu B."/>
            <person name="Poorten T."/>
            <person name="Britton C."/>
            <person name="Davik J."/>
            <person name="Ashrafi H."/>
            <person name="Aiden E.L."/>
            <person name="Borodovsky M."/>
            <person name="Worthington M."/>
        </authorList>
    </citation>
    <scope>NUCLEOTIDE SEQUENCE [LARGE SCALE GENOMIC DNA]</scope>
    <source>
        <strain evidence="1">PI 553951</strain>
    </source>
</reference>
<dbReference type="EMBL" id="JBEDUW010000001">
    <property type="protein sequence ID" value="KAK9950087.1"/>
    <property type="molecule type" value="Genomic_DNA"/>
</dbReference>
<proteinExistence type="predicted"/>
<comment type="caution">
    <text evidence="1">The sequence shown here is derived from an EMBL/GenBank/DDBJ whole genome shotgun (WGS) entry which is preliminary data.</text>
</comment>
<protein>
    <submittedName>
        <fullName evidence="1">Uncharacterized protein</fullName>
    </submittedName>
</protein>
<gene>
    <name evidence="1" type="ORF">M0R45_005590</name>
</gene>
<name>A0AAW1YN23_RUBAR</name>
<keyword evidence="2" id="KW-1185">Reference proteome</keyword>
<sequence length="108" mass="11667">MDLEVKSDAGAGMLLCKQATSAFDLSPGGVGADQIDIEGDALNILNSLKLDVLYMDLSDIGGGIDEVRLVLPTFTMVSWKHVRKRDNRSSRPWTAGSALPLVQSMYVL</sequence>
<evidence type="ECO:0000313" key="2">
    <source>
        <dbReference type="Proteomes" id="UP001457282"/>
    </source>
</evidence>